<dbReference type="Proteomes" id="UP000030377">
    <property type="component" value="Unassembled WGS sequence"/>
</dbReference>
<sequence length="124" mass="13459">MTGRIRYFDFAILMASILAVSISTPSLAQGLVGAERNSFIKASYESCMKGWAANPDSSRLPTDMGGKVCTCSANRLADKTPPSDLKSLNERTVKNPAATVTQLQPLVNEITDYCIDRVISDIEQ</sequence>
<proteinExistence type="predicted"/>
<dbReference type="AlphaFoldDB" id="A0A0A3Y2N7"/>
<dbReference type="EMBL" id="JRPN01000010">
    <property type="protein sequence ID" value="KGT79636.1"/>
    <property type="molecule type" value="Genomic_DNA"/>
</dbReference>
<feature type="chain" id="PRO_5002017457" evidence="1">
    <location>
        <begin position="29"/>
        <end position="124"/>
    </location>
</feature>
<name>A0A0A3Y2N7_BRAJP</name>
<accession>A0A0A3Y2N7</accession>
<gene>
    <name evidence="2" type="ORF">MA20_12395</name>
</gene>
<evidence type="ECO:0000256" key="1">
    <source>
        <dbReference type="SAM" id="SignalP"/>
    </source>
</evidence>
<keyword evidence="1" id="KW-0732">Signal</keyword>
<organism evidence="2 3">
    <name type="scientific">Bradyrhizobium japonicum</name>
    <dbReference type="NCBI Taxonomy" id="375"/>
    <lineage>
        <taxon>Bacteria</taxon>
        <taxon>Pseudomonadati</taxon>
        <taxon>Pseudomonadota</taxon>
        <taxon>Alphaproteobacteria</taxon>
        <taxon>Hyphomicrobiales</taxon>
        <taxon>Nitrobacteraceae</taxon>
        <taxon>Bradyrhizobium</taxon>
    </lineage>
</organism>
<protein>
    <submittedName>
        <fullName evidence="2">Uncharacterized protein</fullName>
    </submittedName>
</protein>
<feature type="signal peptide" evidence="1">
    <location>
        <begin position="1"/>
        <end position="28"/>
    </location>
</feature>
<evidence type="ECO:0000313" key="2">
    <source>
        <dbReference type="EMBL" id="KGT79636.1"/>
    </source>
</evidence>
<comment type="caution">
    <text evidence="2">The sequence shown here is derived from an EMBL/GenBank/DDBJ whole genome shotgun (WGS) entry which is preliminary data.</text>
</comment>
<reference evidence="2 3" key="1">
    <citation type="submission" date="2014-09" db="EMBL/GenBank/DDBJ databases">
        <title>Draft genome of Bradyrhizobium japonicum Is-34.</title>
        <authorList>
            <person name="Tsurumaru H."/>
            <person name="Yamakawa T."/>
            <person name="Hashimoto S."/>
            <person name="Okizaki K."/>
            <person name="Kanesaki Y."/>
            <person name="Yoshikawa H."/>
            <person name="Yajima S."/>
        </authorList>
    </citation>
    <scope>NUCLEOTIDE SEQUENCE [LARGE SCALE GENOMIC DNA]</scope>
    <source>
        <strain evidence="2 3">Is-34</strain>
    </source>
</reference>
<evidence type="ECO:0000313" key="3">
    <source>
        <dbReference type="Proteomes" id="UP000030377"/>
    </source>
</evidence>